<keyword evidence="2" id="KW-1185">Reference proteome</keyword>
<dbReference type="GeneID" id="26246254"/>
<dbReference type="KEGG" id="mbrn:26246254"/>
<proteinExistence type="predicted"/>
<sequence length="105" mass="11699">MAALFNEAKNIYDDGEVKAPEPGVVVEGQSGEWIISGKNPDTPQHYRMPHYGATAFFNGFVTRNDKREQSMSEAMLADAEDVNSSAQRKSEVIMYSDWMPGIKNP</sequence>
<evidence type="ECO:0000313" key="2">
    <source>
        <dbReference type="Proteomes" id="UP000510686"/>
    </source>
</evidence>
<accession>A0A7D5YUE3</accession>
<gene>
    <name evidence="1" type="ORF">G6M90_00g054560</name>
</gene>
<reference evidence="1 2" key="1">
    <citation type="submission" date="2020-07" db="EMBL/GenBank/DDBJ databases">
        <title>Telomere length de novo assembly of all 7 chromosomes of the fungus, Metarhizium brunneum, using a novel assembly pipeline.</title>
        <authorList>
            <person name="Saud z."/>
            <person name="Kortsinoglou A."/>
            <person name="Kouvelis V.N."/>
            <person name="Butt T.M."/>
        </authorList>
    </citation>
    <scope>NUCLEOTIDE SEQUENCE [LARGE SCALE GENOMIC DNA]</scope>
    <source>
        <strain evidence="1 2">4556</strain>
    </source>
</reference>
<dbReference type="Proteomes" id="UP000510686">
    <property type="component" value="Chromosome 3"/>
</dbReference>
<dbReference type="AlphaFoldDB" id="A0A7D5YUE3"/>
<name>A0A7D5YUE3_9HYPO</name>
<protein>
    <submittedName>
        <fullName evidence="1">Uncharacterized protein</fullName>
    </submittedName>
</protein>
<dbReference type="RefSeq" id="XP_014540948.1">
    <property type="nucleotide sequence ID" value="XM_014685462.1"/>
</dbReference>
<evidence type="ECO:0000313" key="1">
    <source>
        <dbReference type="EMBL" id="QLI69321.1"/>
    </source>
</evidence>
<organism evidence="1 2">
    <name type="scientific">Metarhizium brunneum</name>
    <dbReference type="NCBI Taxonomy" id="500148"/>
    <lineage>
        <taxon>Eukaryota</taxon>
        <taxon>Fungi</taxon>
        <taxon>Dikarya</taxon>
        <taxon>Ascomycota</taxon>
        <taxon>Pezizomycotina</taxon>
        <taxon>Sordariomycetes</taxon>
        <taxon>Hypocreomycetidae</taxon>
        <taxon>Hypocreales</taxon>
        <taxon>Clavicipitaceae</taxon>
        <taxon>Metarhizium</taxon>
    </lineage>
</organism>
<dbReference type="OrthoDB" id="2862635at2759"/>
<dbReference type="EMBL" id="CP058934">
    <property type="protein sequence ID" value="QLI69321.1"/>
    <property type="molecule type" value="Genomic_DNA"/>
</dbReference>